<dbReference type="RefSeq" id="WP_133906919.1">
    <property type="nucleotide sequence ID" value="NZ_SOCP01000015.1"/>
</dbReference>
<protein>
    <submittedName>
        <fullName evidence="1">Uncharacterized protein</fullName>
    </submittedName>
</protein>
<organism evidence="1 2">
    <name type="scientific">Actinophytocola oryzae</name>
    <dbReference type="NCBI Taxonomy" id="502181"/>
    <lineage>
        <taxon>Bacteria</taxon>
        <taxon>Bacillati</taxon>
        <taxon>Actinomycetota</taxon>
        <taxon>Actinomycetes</taxon>
        <taxon>Pseudonocardiales</taxon>
        <taxon>Pseudonocardiaceae</taxon>
    </lineage>
</organism>
<gene>
    <name evidence="1" type="ORF">CLV71_115167</name>
</gene>
<dbReference type="AlphaFoldDB" id="A0A4R7V4L4"/>
<accession>A0A4R7V4L4</accession>
<proteinExistence type="predicted"/>
<evidence type="ECO:0000313" key="2">
    <source>
        <dbReference type="Proteomes" id="UP000294927"/>
    </source>
</evidence>
<name>A0A4R7V4L4_9PSEU</name>
<dbReference type="OrthoDB" id="5196813at2"/>
<dbReference type="EMBL" id="SOCP01000015">
    <property type="protein sequence ID" value="TDV43704.1"/>
    <property type="molecule type" value="Genomic_DNA"/>
</dbReference>
<reference evidence="1 2" key="1">
    <citation type="submission" date="2019-03" db="EMBL/GenBank/DDBJ databases">
        <title>Genomic Encyclopedia of Archaeal and Bacterial Type Strains, Phase II (KMG-II): from individual species to whole genera.</title>
        <authorList>
            <person name="Goeker M."/>
        </authorList>
    </citation>
    <scope>NUCLEOTIDE SEQUENCE [LARGE SCALE GENOMIC DNA]</scope>
    <source>
        <strain evidence="1 2">DSM 45499</strain>
    </source>
</reference>
<dbReference type="Proteomes" id="UP000294927">
    <property type="component" value="Unassembled WGS sequence"/>
</dbReference>
<keyword evidence="2" id="KW-1185">Reference proteome</keyword>
<comment type="caution">
    <text evidence="1">The sequence shown here is derived from an EMBL/GenBank/DDBJ whole genome shotgun (WGS) entry which is preliminary data.</text>
</comment>
<evidence type="ECO:0000313" key="1">
    <source>
        <dbReference type="EMBL" id="TDV43704.1"/>
    </source>
</evidence>
<sequence length="133" mass="14843">MRPLLPSTAEPAGLFDFGYARHDSLIPRPPYHQPLPSTPPPAGDPKADLCGCPACLSGRYYDVSPACRFWRRDCEVCHGTRTHARRLPGMLRRTLLDCVLCATEWNQDVTWFYLALSDSPDKAAVTQPSRGRS</sequence>